<gene>
    <name evidence="2" type="ORF">P7K49_008982</name>
</gene>
<protein>
    <submittedName>
        <fullName evidence="2">Uncharacterized protein</fullName>
    </submittedName>
</protein>
<sequence length="194" mass="21776">MTRSVGWCTRYPHPISTRVAEQRPPSGEQLRWTQASPGLQPREPRSPEQVAPWVEKIQLNAESGRGSRAVIGALRASTAVIGQPGNLVCDWTAEAEDPPGLLGLDEGHKVLSMLDFPAFFSIDDFCLYRQRYSDGKLCPQSLKVLLCVCSHNHTHPYDVNFVRRRDNAVLGGCDLQLRRRDRGILPVCFQLRVQ</sequence>
<name>A0ABQ9VZA2_SAGOE</name>
<comment type="caution">
    <text evidence="2">The sequence shown here is derived from an EMBL/GenBank/DDBJ whole genome shotgun (WGS) entry which is preliminary data.</text>
</comment>
<evidence type="ECO:0000313" key="2">
    <source>
        <dbReference type="EMBL" id="KAK2114716.1"/>
    </source>
</evidence>
<evidence type="ECO:0000256" key="1">
    <source>
        <dbReference type="SAM" id="MobiDB-lite"/>
    </source>
</evidence>
<organism evidence="2 3">
    <name type="scientific">Saguinus oedipus</name>
    <name type="common">Cotton-top tamarin</name>
    <name type="synonym">Oedipomidas oedipus</name>
    <dbReference type="NCBI Taxonomy" id="9490"/>
    <lineage>
        <taxon>Eukaryota</taxon>
        <taxon>Metazoa</taxon>
        <taxon>Chordata</taxon>
        <taxon>Craniata</taxon>
        <taxon>Vertebrata</taxon>
        <taxon>Euteleostomi</taxon>
        <taxon>Mammalia</taxon>
        <taxon>Eutheria</taxon>
        <taxon>Euarchontoglires</taxon>
        <taxon>Primates</taxon>
        <taxon>Haplorrhini</taxon>
        <taxon>Platyrrhini</taxon>
        <taxon>Cebidae</taxon>
        <taxon>Callitrichinae</taxon>
        <taxon>Saguinus</taxon>
    </lineage>
</organism>
<accession>A0ABQ9VZA2</accession>
<keyword evidence="3" id="KW-1185">Reference proteome</keyword>
<dbReference type="EMBL" id="JASSZA010000004">
    <property type="protein sequence ID" value="KAK2114716.1"/>
    <property type="molecule type" value="Genomic_DNA"/>
</dbReference>
<reference evidence="2 3" key="1">
    <citation type="submission" date="2023-05" db="EMBL/GenBank/DDBJ databases">
        <title>B98-5 Cell Line De Novo Hybrid Assembly: An Optical Mapping Approach.</title>
        <authorList>
            <person name="Kananen K."/>
            <person name="Auerbach J.A."/>
            <person name="Kautto E."/>
            <person name="Blachly J.S."/>
        </authorList>
    </citation>
    <scope>NUCLEOTIDE SEQUENCE [LARGE SCALE GENOMIC DNA]</scope>
    <source>
        <strain evidence="2">B95-8</strain>
        <tissue evidence="2">Cell line</tissue>
    </source>
</reference>
<evidence type="ECO:0000313" key="3">
    <source>
        <dbReference type="Proteomes" id="UP001266305"/>
    </source>
</evidence>
<proteinExistence type="predicted"/>
<dbReference type="Proteomes" id="UP001266305">
    <property type="component" value="Unassembled WGS sequence"/>
</dbReference>
<feature type="region of interest" description="Disordered" evidence="1">
    <location>
        <begin position="18"/>
        <end position="49"/>
    </location>
</feature>